<reference evidence="1 2" key="1">
    <citation type="journal article" date="2013" name="Stand. Genomic Sci.">
        <title>Genomic Encyclopedia of Type Strains, Phase I: The one thousand microbial genomes (KMG-I) project.</title>
        <authorList>
            <person name="Kyrpides N.C."/>
            <person name="Woyke T."/>
            <person name="Eisen J.A."/>
            <person name="Garrity G."/>
            <person name="Lilburn T.G."/>
            <person name="Beck B.J."/>
            <person name="Whitman W.B."/>
            <person name="Hugenholtz P."/>
            <person name="Klenk H.P."/>
        </authorList>
    </citation>
    <scope>NUCLEOTIDE SEQUENCE [LARGE SCALE GENOMIC DNA]</scope>
    <source>
        <strain evidence="1 2">DSM 13484</strain>
    </source>
</reference>
<evidence type="ECO:0000313" key="1">
    <source>
        <dbReference type="EMBL" id="TWI91784.1"/>
    </source>
</evidence>
<dbReference type="AlphaFoldDB" id="A0A562TEU4"/>
<dbReference type="EMBL" id="VLLG01000002">
    <property type="protein sequence ID" value="TWI91784.1"/>
    <property type="molecule type" value="Genomic_DNA"/>
</dbReference>
<comment type="caution">
    <text evidence="1">The sequence shown here is derived from an EMBL/GenBank/DDBJ whole genome shotgun (WGS) entry which is preliminary data.</text>
</comment>
<dbReference type="PROSITE" id="PS51257">
    <property type="entry name" value="PROKAR_LIPOPROTEIN"/>
    <property type="match status" value="1"/>
</dbReference>
<protein>
    <submittedName>
        <fullName evidence="1">Uncharacterized protein</fullName>
    </submittedName>
</protein>
<proteinExistence type="predicted"/>
<gene>
    <name evidence="1" type="ORF">LX66_1164</name>
</gene>
<evidence type="ECO:0000313" key="2">
    <source>
        <dbReference type="Proteomes" id="UP000316778"/>
    </source>
</evidence>
<name>A0A562TEU4_CHIJA</name>
<keyword evidence="2" id="KW-1185">Reference proteome</keyword>
<accession>A0A562TEU4</accession>
<sequence>MPYKYFWPLVITGSLVLGACKKEKSREGDAPLPPVSTCGYAPYTDGSVYNYENVNAQTSDTTRFTVTVTGDSLISGISYKKLASDTATTYNRCDNGSYYQMVKGISFEGYTADSVMSIYLKDNVAIGSSWTDTVVVRDGADEQTVILTYSITQKGATKRVYDLDFTDVIAVKLDASVRILGTPVSLGTLVTNYYAEGVGLIQADQAQDTTRLRSYNIQ</sequence>
<organism evidence="1 2">
    <name type="scientific">Chitinophaga japonensis</name>
    <name type="common">Flexibacter japonensis</name>
    <dbReference type="NCBI Taxonomy" id="104662"/>
    <lineage>
        <taxon>Bacteria</taxon>
        <taxon>Pseudomonadati</taxon>
        <taxon>Bacteroidota</taxon>
        <taxon>Chitinophagia</taxon>
        <taxon>Chitinophagales</taxon>
        <taxon>Chitinophagaceae</taxon>
        <taxon>Chitinophaga</taxon>
    </lineage>
</organism>
<dbReference type="OrthoDB" id="666482at2"/>
<dbReference type="Proteomes" id="UP000316778">
    <property type="component" value="Unassembled WGS sequence"/>
</dbReference>
<dbReference type="RefSeq" id="WP_145710918.1">
    <property type="nucleotide sequence ID" value="NZ_BAAAFY010000001.1"/>
</dbReference>